<evidence type="ECO:0000313" key="3">
    <source>
        <dbReference type="Proteomes" id="UP000029920"/>
    </source>
</evidence>
<dbReference type="Gene3D" id="3.30.2130.10">
    <property type="entry name" value="VC0802-like"/>
    <property type="match status" value="1"/>
</dbReference>
<dbReference type="InterPro" id="IPR027795">
    <property type="entry name" value="CASTOR_ACT_dom"/>
</dbReference>
<evidence type="ECO:0000259" key="1">
    <source>
        <dbReference type="Pfam" id="PF13840"/>
    </source>
</evidence>
<accession>A0A4V6I6D4</accession>
<evidence type="ECO:0000313" key="2">
    <source>
        <dbReference type="EMBL" id="TLE12996.1"/>
    </source>
</evidence>
<dbReference type="RefSeq" id="WP_034555488.1">
    <property type="nucleotide sequence ID" value="NZ_JRPC02000060.1"/>
</dbReference>
<name>A0A4V6I6D4_9HELI</name>
<keyword evidence="3" id="KW-1185">Reference proteome</keyword>
<dbReference type="AlphaFoldDB" id="A0A4V6I6D4"/>
<gene>
    <name evidence="2" type="ORF">LS72_010345</name>
</gene>
<reference evidence="2 3" key="1">
    <citation type="journal article" date="2014" name="Genome Announc.">
        <title>Draft genome sequences of eight enterohepatic helicobacter species isolated from both laboratory and wild rodents.</title>
        <authorList>
            <person name="Sheh A."/>
            <person name="Shen Z."/>
            <person name="Fox J.G."/>
        </authorList>
    </citation>
    <scope>NUCLEOTIDE SEQUENCE [LARGE SCALE GENOMIC DNA]</scope>
    <source>
        <strain evidence="2 3">MIT-03-7007</strain>
    </source>
</reference>
<feature type="domain" description="CASTOR ACT" evidence="1">
    <location>
        <begin position="52"/>
        <end position="105"/>
    </location>
</feature>
<sequence length="109" mass="12614">MKIKILEGEFCIYKTKESPAIDKSIFCFIQEIDGFSIITFAYKGEYSPIFKAFYLDGLDDLNESGILYKVLKPLKENNISVLVISALNRDYIFIHKRDFNKAIKLMGMK</sequence>
<organism evidence="2 3">
    <name type="scientific">Helicobacter apodemus</name>
    <dbReference type="NCBI Taxonomy" id="135569"/>
    <lineage>
        <taxon>Bacteria</taxon>
        <taxon>Pseudomonadati</taxon>
        <taxon>Campylobacterota</taxon>
        <taxon>Epsilonproteobacteria</taxon>
        <taxon>Campylobacterales</taxon>
        <taxon>Helicobacteraceae</taxon>
        <taxon>Helicobacter</taxon>
    </lineage>
</organism>
<dbReference type="Proteomes" id="UP000029920">
    <property type="component" value="Unassembled WGS sequence"/>
</dbReference>
<dbReference type="EMBL" id="JRPC02000060">
    <property type="protein sequence ID" value="TLE12996.1"/>
    <property type="molecule type" value="Genomic_DNA"/>
</dbReference>
<dbReference type="InterPro" id="IPR045865">
    <property type="entry name" value="ACT-like_dom_sf"/>
</dbReference>
<proteinExistence type="predicted"/>
<dbReference type="SUPFAM" id="SSF55021">
    <property type="entry name" value="ACT-like"/>
    <property type="match status" value="1"/>
</dbReference>
<dbReference type="CDD" id="cd04868">
    <property type="entry name" value="ACT_AK-like"/>
    <property type="match status" value="1"/>
</dbReference>
<comment type="caution">
    <text evidence="2">The sequence shown here is derived from an EMBL/GenBank/DDBJ whole genome shotgun (WGS) entry which is preliminary data.</text>
</comment>
<protein>
    <submittedName>
        <fullName evidence="2">ACT domain-containing protein</fullName>
    </submittedName>
</protein>
<dbReference type="Pfam" id="PF13840">
    <property type="entry name" value="ACT_7"/>
    <property type="match status" value="1"/>
</dbReference>